<feature type="domain" description="Rad21/Rec8-like protein N-terminal" evidence="3">
    <location>
        <begin position="1"/>
        <end position="99"/>
    </location>
</feature>
<dbReference type="InterPro" id="IPR039781">
    <property type="entry name" value="Rad21/Rec8-like"/>
</dbReference>
<evidence type="ECO:0000313" key="5">
    <source>
        <dbReference type="Proteomes" id="UP000001876"/>
    </source>
</evidence>
<sequence length="118" mass="13212">MFYSQYILAKRGPLGTIWIAAHLDRRLRKQQITETDIAEAVQSIVNPEAPLALRLSGQLMLGVVRIYNRKVSYLFQDCSEALVKIKGAFAKERADLPEGGAVAVHNVITLPENYDDLE</sequence>
<dbReference type="GeneID" id="9687554"/>
<dbReference type="STRING" id="564608.C1N2N1"/>
<dbReference type="GO" id="GO:1990414">
    <property type="term" value="P:replication-born double-strand break repair via sister chromatid exchange"/>
    <property type="evidence" value="ECO:0007669"/>
    <property type="project" value="TreeGrafter"/>
</dbReference>
<dbReference type="GO" id="GO:0008278">
    <property type="term" value="C:cohesin complex"/>
    <property type="evidence" value="ECO:0007669"/>
    <property type="project" value="InterPro"/>
</dbReference>
<dbReference type="OrthoDB" id="10071381at2759"/>
<reference evidence="4 5" key="1">
    <citation type="journal article" date="2009" name="Science">
        <title>Green evolution and dynamic adaptations revealed by genomes of the marine picoeukaryotes Micromonas.</title>
        <authorList>
            <person name="Worden A.Z."/>
            <person name="Lee J.H."/>
            <person name="Mock T."/>
            <person name="Rouze P."/>
            <person name="Simmons M.P."/>
            <person name="Aerts A.L."/>
            <person name="Allen A.E."/>
            <person name="Cuvelier M.L."/>
            <person name="Derelle E."/>
            <person name="Everett M.V."/>
            <person name="Foulon E."/>
            <person name="Grimwood J."/>
            <person name="Gundlach H."/>
            <person name="Henrissat B."/>
            <person name="Napoli C."/>
            <person name="McDonald S.M."/>
            <person name="Parker M.S."/>
            <person name="Rombauts S."/>
            <person name="Salamov A."/>
            <person name="Von Dassow P."/>
            <person name="Badger J.H."/>
            <person name="Coutinho P.M."/>
            <person name="Demir E."/>
            <person name="Dubchak I."/>
            <person name="Gentemann C."/>
            <person name="Eikrem W."/>
            <person name="Gready J.E."/>
            <person name="John U."/>
            <person name="Lanier W."/>
            <person name="Lindquist E.A."/>
            <person name="Lucas S."/>
            <person name="Mayer K.F."/>
            <person name="Moreau H."/>
            <person name="Not F."/>
            <person name="Otillar R."/>
            <person name="Panaud O."/>
            <person name="Pangilinan J."/>
            <person name="Paulsen I."/>
            <person name="Piegu B."/>
            <person name="Poliakov A."/>
            <person name="Robbens S."/>
            <person name="Schmutz J."/>
            <person name="Toulza E."/>
            <person name="Wyss T."/>
            <person name="Zelensky A."/>
            <person name="Zhou K."/>
            <person name="Armbrust E.V."/>
            <person name="Bhattacharya D."/>
            <person name="Goodenough U.W."/>
            <person name="Van de Peer Y."/>
            <person name="Grigoriev I.V."/>
        </authorList>
    </citation>
    <scope>NUCLEOTIDE SEQUENCE [LARGE SCALE GENOMIC DNA]</scope>
    <source>
        <strain evidence="4 5">CCMP1545</strain>
    </source>
</reference>
<evidence type="ECO:0000256" key="2">
    <source>
        <dbReference type="ARBA" id="ARBA00023242"/>
    </source>
</evidence>
<dbReference type="PANTHER" id="PTHR12585:SF69">
    <property type="entry name" value="FI11703P"/>
    <property type="match status" value="1"/>
</dbReference>
<name>C1N2N1_MICPC</name>
<evidence type="ECO:0000313" key="4">
    <source>
        <dbReference type="EMBL" id="EEH53827.1"/>
    </source>
</evidence>
<protein>
    <submittedName>
        <fullName evidence="4">Predicted protein</fullName>
    </submittedName>
</protein>
<evidence type="ECO:0000256" key="1">
    <source>
        <dbReference type="ARBA" id="ARBA00004123"/>
    </source>
</evidence>
<dbReference type="GO" id="GO:0007062">
    <property type="term" value="P:sister chromatid cohesion"/>
    <property type="evidence" value="ECO:0007669"/>
    <property type="project" value="InterPro"/>
</dbReference>
<proteinExistence type="predicted"/>
<dbReference type="InterPro" id="IPR006910">
    <property type="entry name" value="Rad21_Rec8_N"/>
</dbReference>
<dbReference type="AlphaFoldDB" id="C1N2N1"/>
<gene>
    <name evidence="4" type="ORF">MICPUCDRAFT_21167</name>
</gene>
<dbReference type="OMA" id="PYHTITL"/>
<dbReference type="eggNOG" id="KOG1213">
    <property type="taxonomic scope" value="Eukaryota"/>
</dbReference>
<organism evidence="5">
    <name type="scientific">Micromonas pusilla (strain CCMP1545)</name>
    <name type="common">Picoplanktonic green alga</name>
    <dbReference type="NCBI Taxonomy" id="564608"/>
    <lineage>
        <taxon>Eukaryota</taxon>
        <taxon>Viridiplantae</taxon>
        <taxon>Chlorophyta</taxon>
        <taxon>Mamiellophyceae</taxon>
        <taxon>Mamiellales</taxon>
        <taxon>Mamiellaceae</taxon>
        <taxon>Micromonas</taxon>
    </lineage>
</organism>
<dbReference type="Pfam" id="PF04825">
    <property type="entry name" value="Rad21_Rec8_N"/>
    <property type="match status" value="1"/>
</dbReference>
<evidence type="ECO:0000259" key="3">
    <source>
        <dbReference type="Pfam" id="PF04825"/>
    </source>
</evidence>
<dbReference type="KEGG" id="mpp:MICPUCDRAFT_21167"/>
<dbReference type="RefSeq" id="XP_003062115.1">
    <property type="nucleotide sequence ID" value="XM_003062069.1"/>
</dbReference>
<keyword evidence="2" id="KW-0539">Nucleus</keyword>
<dbReference type="EMBL" id="GG663745">
    <property type="protein sequence ID" value="EEH53827.1"/>
    <property type="molecule type" value="Genomic_DNA"/>
</dbReference>
<accession>C1N2N1</accession>
<feature type="non-terminal residue" evidence="4">
    <location>
        <position position="118"/>
    </location>
</feature>
<dbReference type="GO" id="GO:0003682">
    <property type="term" value="F:chromatin binding"/>
    <property type="evidence" value="ECO:0007669"/>
    <property type="project" value="TreeGrafter"/>
</dbReference>
<comment type="subcellular location">
    <subcellularLocation>
        <location evidence="1">Nucleus</location>
    </subcellularLocation>
</comment>
<keyword evidence="5" id="KW-1185">Reference proteome</keyword>
<dbReference type="GO" id="GO:0005634">
    <property type="term" value="C:nucleus"/>
    <property type="evidence" value="ECO:0007669"/>
    <property type="project" value="UniProtKB-SubCell"/>
</dbReference>
<dbReference type="Proteomes" id="UP000001876">
    <property type="component" value="Unassembled WGS sequence"/>
</dbReference>
<dbReference type="PANTHER" id="PTHR12585">
    <property type="entry name" value="SCC1 / RAD21 FAMILY MEMBER"/>
    <property type="match status" value="1"/>
</dbReference>